<dbReference type="Gene3D" id="2.60.120.10">
    <property type="entry name" value="Jelly Rolls"/>
    <property type="match status" value="1"/>
</dbReference>
<organism evidence="3">
    <name type="scientific">freshwater metagenome</name>
    <dbReference type="NCBI Taxonomy" id="449393"/>
    <lineage>
        <taxon>unclassified sequences</taxon>
        <taxon>metagenomes</taxon>
        <taxon>ecological metagenomes</taxon>
    </lineage>
</organism>
<dbReference type="InterPro" id="IPR011051">
    <property type="entry name" value="RmlC_Cupin_sf"/>
</dbReference>
<protein>
    <submittedName>
        <fullName evidence="3">Unannotated protein</fullName>
    </submittedName>
</protein>
<feature type="domain" description="Cupin type-2" evidence="2">
    <location>
        <begin position="47"/>
        <end position="115"/>
    </location>
</feature>
<evidence type="ECO:0000313" key="3">
    <source>
        <dbReference type="EMBL" id="CAB4658192.1"/>
    </source>
</evidence>
<gene>
    <name evidence="3" type="ORF">UFOPK2214_01053</name>
</gene>
<name>A0A6J6L952_9ZZZZ</name>
<dbReference type="AlphaFoldDB" id="A0A6J6L952"/>
<evidence type="ECO:0000259" key="2">
    <source>
        <dbReference type="Pfam" id="PF07883"/>
    </source>
</evidence>
<sequence length="133" mass="14579">MSGNEAVFRRASDCETESWRDEVTGHVDWWTLFSADRTPTCGLTVGIAEVPVGAPRPPRGHTHEQHEVYFFLSGSGEVVLNGESTAVTAGDAVFIPGNMEHMSVNTGNEPLRLLYFFPADSFADIEYKFPGQG</sequence>
<dbReference type="EMBL" id="CAEZWJ010000034">
    <property type="protein sequence ID" value="CAB4658192.1"/>
    <property type="molecule type" value="Genomic_DNA"/>
</dbReference>
<dbReference type="InterPro" id="IPR013096">
    <property type="entry name" value="Cupin_2"/>
</dbReference>
<reference evidence="3" key="1">
    <citation type="submission" date="2020-05" db="EMBL/GenBank/DDBJ databases">
        <authorList>
            <person name="Chiriac C."/>
            <person name="Salcher M."/>
            <person name="Ghai R."/>
            <person name="Kavagutti S V."/>
        </authorList>
    </citation>
    <scope>NUCLEOTIDE SEQUENCE</scope>
</reference>
<dbReference type="GO" id="GO:0046872">
    <property type="term" value="F:metal ion binding"/>
    <property type="evidence" value="ECO:0007669"/>
    <property type="project" value="UniProtKB-KW"/>
</dbReference>
<dbReference type="PANTHER" id="PTHR35848:SF6">
    <property type="entry name" value="CUPIN TYPE-2 DOMAIN-CONTAINING PROTEIN"/>
    <property type="match status" value="1"/>
</dbReference>
<accession>A0A6J6L952</accession>
<dbReference type="InterPro" id="IPR014710">
    <property type="entry name" value="RmlC-like_jellyroll"/>
</dbReference>
<dbReference type="Pfam" id="PF07883">
    <property type="entry name" value="Cupin_2"/>
    <property type="match status" value="1"/>
</dbReference>
<dbReference type="SUPFAM" id="SSF51182">
    <property type="entry name" value="RmlC-like cupins"/>
    <property type="match status" value="1"/>
</dbReference>
<proteinExistence type="predicted"/>
<dbReference type="InterPro" id="IPR051610">
    <property type="entry name" value="GPI/OXD"/>
</dbReference>
<dbReference type="PANTHER" id="PTHR35848">
    <property type="entry name" value="OXALATE-BINDING PROTEIN"/>
    <property type="match status" value="1"/>
</dbReference>
<evidence type="ECO:0000256" key="1">
    <source>
        <dbReference type="ARBA" id="ARBA00022723"/>
    </source>
</evidence>
<keyword evidence="1" id="KW-0479">Metal-binding</keyword>